<dbReference type="STRING" id="1073423.SAMN04488700_0648"/>
<dbReference type="NCBIfam" id="TIGR00830">
    <property type="entry name" value="PTBA"/>
    <property type="match status" value="1"/>
</dbReference>
<dbReference type="Pfam" id="PF00358">
    <property type="entry name" value="PTS_EIIA_1"/>
    <property type="match status" value="1"/>
</dbReference>
<evidence type="ECO:0000256" key="6">
    <source>
        <dbReference type="ARBA" id="ARBA00022683"/>
    </source>
</evidence>
<keyword evidence="6" id="KW-0598">Phosphotransferase system</keyword>
<dbReference type="InterPro" id="IPR050890">
    <property type="entry name" value="PTS_EIIA_component"/>
</dbReference>
<dbReference type="FunFam" id="2.70.70.10:FF:000001">
    <property type="entry name" value="PTS system glucose-specific IIA component"/>
    <property type="match status" value="1"/>
</dbReference>
<keyword evidence="4" id="KW-0762">Sugar transport</keyword>
<evidence type="ECO:0000313" key="10">
    <source>
        <dbReference type="Proteomes" id="UP000193435"/>
    </source>
</evidence>
<dbReference type="GO" id="GO:0016301">
    <property type="term" value="F:kinase activity"/>
    <property type="evidence" value="ECO:0007669"/>
    <property type="project" value="UniProtKB-KW"/>
</dbReference>
<evidence type="ECO:0000313" key="9">
    <source>
        <dbReference type="EMBL" id="SMH27412.1"/>
    </source>
</evidence>
<evidence type="ECO:0000256" key="2">
    <source>
        <dbReference type="ARBA" id="ARBA00004651"/>
    </source>
</evidence>
<dbReference type="InterPro" id="IPR001127">
    <property type="entry name" value="PTS_EIIA_1_perm"/>
</dbReference>
<dbReference type="GO" id="GO:0009401">
    <property type="term" value="P:phosphoenolpyruvate-dependent sugar phosphotransferase system"/>
    <property type="evidence" value="ECO:0007669"/>
    <property type="project" value="UniProtKB-KW"/>
</dbReference>
<dbReference type="GO" id="GO:0005886">
    <property type="term" value="C:plasma membrane"/>
    <property type="evidence" value="ECO:0007669"/>
    <property type="project" value="UniProtKB-SubCell"/>
</dbReference>
<dbReference type="PROSITE" id="PS51093">
    <property type="entry name" value="PTS_EIIA_TYPE_1"/>
    <property type="match status" value="1"/>
</dbReference>
<dbReference type="Proteomes" id="UP000193435">
    <property type="component" value="Unassembled WGS sequence"/>
</dbReference>
<dbReference type="InterPro" id="IPR011055">
    <property type="entry name" value="Dup_hybrid_motif"/>
</dbReference>
<dbReference type="AlphaFoldDB" id="A0A1X7MRG1"/>
<dbReference type="PROSITE" id="PS00371">
    <property type="entry name" value="PTS_EIIA_TYPE_1_HIS"/>
    <property type="match status" value="1"/>
</dbReference>
<proteinExistence type="predicted"/>
<keyword evidence="10" id="KW-1185">Reference proteome</keyword>
<accession>A0A1X7MRG1</accession>
<name>A0A1X7MRG1_9LACT</name>
<dbReference type="PANTHER" id="PTHR45008:SF1">
    <property type="entry name" value="PTS SYSTEM GLUCOSE-SPECIFIC EIIA COMPONENT"/>
    <property type="match status" value="1"/>
</dbReference>
<dbReference type="EMBL" id="FXBJ01000002">
    <property type="protein sequence ID" value="SMH27412.1"/>
    <property type="molecule type" value="Genomic_DNA"/>
</dbReference>
<keyword evidence="5" id="KW-0808">Transferase</keyword>
<gene>
    <name evidence="9" type="ORF">SAMN04488700_0648</name>
</gene>
<evidence type="ECO:0000256" key="4">
    <source>
        <dbReference type="ARBA" id="ARBA00022597"/>
    </source>
</evidence>
<keyword evidence="7" id="KW-0418">Kinase</keyword>
<dbReference type="SUPFAM" id="SSF51261">
    <property type="entry name" value="Duplicated hybrid motif"/>
    <property type="match status" value="1"/>
</dbReference>
<comment type="subcellular location">
    <subcellularLocation>
        <location evidence="2">Cell membrane</location>
        <topology evidence="2">Multi-pass membrane protein</topology>
    </subcellularLocation>
    <subcellularLocation>
        <location evidence="1">Cytoplasm</location>
    </subcellularLocation>
</comment>
<evidence type="ECO:0000256" key="7">
    <source>
        <dbReference type="ARBA" id="ARBA00022777"/>
    </source>
</evidence>
<evidence type="ECO:0000256" key="3">
    <source>
        <dbReference type="ARBA" id="ARBA00022448"/>
    </source>
</evidence>
<reference evidence="9 10" key="1">
    <citation type="submission" date="2017-04" db="EMBL/GenBank/DDBJ databases">
        <authorList>
            <person name="Afonso C.L."/>
            <person name="Miller P.J."/>
            <person name="Scott M.A."/>
            <person name="Spackman E."/>
            <person name="Goraichik I."/>
            <person name="Dimitrov K.M."/>
            <person name="Suarez D.L."/>
            <person name="Swayne D.E."/>
        </authorList>
    </citation>
    <scope>NUCLEOTIDE SEQUENCE [LARGE SCALE GENOMIC DNA]</scope>
    <source>
        <strain evidence="9 10">LMG26642</strain>
    </source>
</reference>
<protein>
    <submittedName>
        <fullName evidence="9">PTS system IIA component, Glc family</fullName>
    </submittedName>
</protein>
<evidence type="ECO:0000259" key="8">
    <source>
        <dbReference type="PROSITE" id="PS51093"/>
    </source>
</evidence>
<dbReference type="PANTHER" id="PTHR45008">
    <property type="entry name" value="PTS SYSTEM GLUCOSE-SPECIFIC EIIA COMPONENT"/>
    <property type="match status" value="1"/>
</dbReference>
<feature type="domain" description="PTS EIIA type-1" evidence="8">
    <location>
        <begin position="38"/>
        <end position="142"/>
    </location>
</feature>
<evidence type="ECO:0000256" key="5">
    <source>
        <dbReference type="ARBA" id="ARBA00022679"/>
    </source>
</evidence>
<organism evidence="9 10">
    <name type="scientific">Carnobacterium iners</name>
    <dbReference type="NCBI Taxonomy" id="1073423"/>
    <lineage>
        <taxon>Bacteria</taxon>
        <taxon>Bacillati</taxon>
        <taxon>Bacillota</taxon>
        <taxon>Bacilli</taxon>
        <taxon>Lactobacillales</taxon>
        <taxon>Carnobacteriaceae</taxon>
        <taxon>Carnobacterium</taxon>
    </lineage>
</organism>
<keyword evidence="3" id="KW-0813">Transport</keyword>
<dbReference type="Gene3D" id="2.70.70.10">
    <property type="entry name" value="Glucose Permease (Domain IIA)"/>
    <property type="match status" value="1"/>
</dbReference>
<sequence>MIMLSKNSAQETNVEETIKTELYAVTDGKIISIEDVKDPVFSEKMMGDGFAIEPTSESVLSPVSGRLFQVADALHAYGIVTDKGIEVLVHIGLDTVTLRGQGFKSSLKIGMLVKRGELLATVDFDYLIEQEKELTISVVIINGCSDLYRYELNPEAKALAGETIVLTVFKKTGK</sequence>
<evidence type="ECO:0000256" key="1">
    <source>
        <dbReference type="ARBA" id="ARBA00004496"/>
    </source>
</evidence>
<dbReference type="GO" id="GO:0005737">
    <property type="term" value="C:cytoplasm"/>
    <property type="evidence" value="ECO:0007669"/>
    <property type="project" value="UniProtKB-SubCell"/>
</dbReference>